<comment type="caution">
    <text evidence="1">The sequence shown here is derived from an EMBL/GenBank/DDBJ whole genome shotgun (WGS) entry which is preliminary data.</text>
</comment>
<organism evidence="1 2">
    <name type="scientific">Meloidogyne graminicola</name>
    <dbReference type="NCBI Taxonomy" id="189291"/>
    <lineage>
        <taxon>Eukaryota</taxon>
        <taxon>Metazoa</taxon>
        <taxon>Ecdysozoa</taxon>
        <taxon>Nematoda</taxon>
        <taxon>Chromadorea</taxon>
        <taxon>Rhabditida</taxon>
        <taxon>Tylenchina</taxon>
        <taxon>Tylenchomorpha</taxon>
        <taxon>Tylenchoidea</taxon>
        <taxon>Meloidogynidae</taxon>
        <taxon>Meloidogyninae</taxon>
        <taxon>Meloidogyne</taxon>
    </lineage>
</organism>
<accession>A0A8S9ZQW8</accession>
<evidence type="ECO:0000313" key="1">
    <source>
        <dbReference type="EMBL" id="KAF7635855.1"/>
    </source>
</evidence>
<feature type="non-terminal residue" evidence="1">
    <location>
        <position position="154"/>
    </location>
</feature>
<feature type="non-terminal residue" evidence="1">
    <location>
        <position position="1"/>
    </location>
</feature>
<reference evidence="1" key="1">
    <citation type="journal article" date="2020" name="Ecol. Evol.">
        <title>Genome structure and content of the rice root-knot nematode (Meloidogyne graminicola).</title>
        <authorList>
            <person name="Phan N.T."/>
            <person name="Danchin E.G.J."/>
            <person name="Klopp C."/>
            <person name="Perfus-Barbeoch L."/>
            <person name="Kozlowski D.K."/>
            <person name="Koutsovoulos G.D."/>
            <person name="Lopez-Roques C."/>
            <person name="Bouchez O."/>
            <person name="Zahm M."/>
            <person name="Besnard G."/>
            <person name="Bellafiore S."/>
        </authorList>
    </citation>
    <scope>NUCLEOTIDE SEQUENCE</scope>
    <source>
        <strain evidence="1">VN-18</strain>
    </source>
</reference>
<sequence>FYSISDDSIEGEEEEYPNECTPLVYENAVNGVDFPSCYGKDFKPPKCINMEIETQKREGFFIVLYGPDGKGHEIGYLFVEFSTFEMIKIQLKMFKFETGKNVKLDFCSMENNIIKIVITNPDNQSFFEYFYNSTKEEIEAISMIKYGGGFIDLP</sequence>
<gene>
    <name evidence="1" type="ORF">Mgra_00004767</name>
</gene>
<proteinExistence type="predicted"/>
<keyword evidence="2" id="KW-1185">Reference proteome</keyword>
<protein>
    <submittedName>
        <fullName evidence="1">Uncharacterized protein</fullName>
    </submittedName>
</protein>
<evidence type="ECO:0000313" key="2">
    <source>
        <dbReference type="Proteomes" id="UP000605970"/>
    </source>
</evidence>
<dbReference type="Proteomes" id="UP000605970">
    <property type="component" value="Unassembled WGS sequence"/>
</dbReference>
<dbReference type="OrthoDB" id="5902389at2759"/>
<dbReference type="EMBL" id="JABEBT010000037">
    <property type="protein sequence ID" value="KAF7635855.1"/>
    <property type="molecule type" value="Genomic_DNA"/>
</dbReference>
<name>A0A8S9ZQW8_9BILA</name>
<dbReference type="AlphaFoldDB" id="A0A8S9ZQW8"/>